<comment type="caution">
    <text evidence="9">Lacks conserved residue(s) required for the propagation of feature annotation.</text>
</comment>
<comment type="cofactor">
    <cofactor evidence="9">
        <name>Mg(2+)</name>
        <dbReference type="ChEBI" id="CHEBI:18420"/>
    </cofactor>
    <text evidence="9">Binds 2 magnesium ions per monomer.</text>
</comment>
<dbReference type="GO" id="GO:0000162">
    <property type="term" value="P:L-tryptophan biosynthetic process"/>
    <property type="evidence" value="ECO:0007669"/>
    <property type="project" value="UniProtKB-UniRule"/>
</dbReference>
<feature type="binding site" evidence="9">
    <location>
        <position position="114"/>
    </location>
    <ligand>
        <name>anthranilate</name>
        <dbReference type="ChEBI" id="CHEBI:16567"/>
        <label>1</label>
    </ligand>
</feature>
<keyword evidence="6 9" id="KW-0057">Aromatic amino acid biosynthesis</keyword>
<comment type="similarity">
    <text evidence="8">In the C-terminal section; belongs to the anthranilate phosphoribosyltransferase family.</text>
</comment>
<organism evidence="12 13">
    <name type="scientific">Hyphomicrobium sulfonivorans</name>
    <dbReference type="NCBI Taxonomy" id="121290"/>
    <lineage>
        <taxon>Bacteria</taxon>
        <taxon>Pseudomonadati</taxon>
        <taxon>Pseudomonadota</taxon>
        <taxon>Alphaproteobacteria</taxon>
        <taxon>Hyphomicrobiales</taxon>
        <taxon>Hyphomicrobiaceae</taxon>
        <taxon>Hyphomicrobium</taxon>
    </lineage>
</organism>
<dbReference type="UniPathway" id="UPA00035">
    <property type="reaction ID" value="UER00041"/>
</dbReference>
<dbReference type="SUPFAM" id="SSF47648">
    <property type="entry name" value="Nucleoside phosphorylase/phosphoribosyltransferase N-terminal domain"/>
    <property type="match status" value="1"/>
</dbReference>
<dbReference type="FunFam" id="3.40.1030.10:FF:000002">
    <property type="entry name" value="Anthranilate phosphoribosyltransferase"/>
    <property type="match status" value="1"/>
</dbReference>
<keyword evidence="4 9" id="KW-0808">Transferase</keyword>
<evidence type="ECO:0000256" key="1">
    <source>
        <dbReference type="ARBA" id="ARBA00004907"/>
    </source>
</evidence>
<feature type="binding site" evidence="9">
    <location>
        <position position="169"/>
    </location>
    <ligand>
        <name>anthranilate</name>
        <dbReference type="ChEBI" id="CHEBI:16567"/>
        <label>2</label>
    </ligand>
</feature>
<feature type="binding site" evidence="9">
    <location>
        <position position="123"/>
    </location>
    <ligand>
        <name>5-phospho-alpha-D-ribose 1-diphosphate</name>
        <dbReference type="ChEBI" id="CHEBI:58017"/>
    </ligand>
</feature>
<evidence type="ECO:0000256" key="7">
    <source>
        <dbReference type="ARBA" id="ARBA00052328"/>
    </source>
</evidence>
<feature type="binding site" evidence="9">
    <location>
        <position position="83"/>
    </location>
    <ligand>
        <name>5-phospho-alpha-D-ribose 1-diphosphate</name>
        <dbReference type="ChEBI" id="CHEBI:58017"/>
    </ligand>
</feature>
<dbReference type="InterPro" id="IPR036320">
    <property type="entry name" value="Glycosyl_Trfase_fam3_N_dom_sf"/>
</dbReference>
<dbReference type="Gene3D" id="3.40.1030.10">
    <property type="entry name" value="Nucleoside phosphorylase/phosphoribosyltransferase catalytic domain"/>
    <property type="match status" value="1"/>
</dbReference>
<feature type="binding site" evidence="9">
    <location>
        <begin position="93"/>
        <end position="96"/>
    </location>
    <ligand>
        <name>5-phospho-alpha-D-ribose 1-diphosphate</name>
        <dbReference type="ChEBI" id="CHEBI:58017"/>
    </ligand>
</feature>
<comment type="catalytic activity">
    <reaction evidence="7 9">
        <text>N-(5-phospho-beta-D-ribosyl)anthranilate + diphosphate = 5-phospho-alpha-D-ribose 1-diphosphate + anthranilate</text>
        <dbReference type="Rhea" id="RHEA:11768"/>
        <dbReference type="ChEBI" id="CHEBI:16567"/>
        <dbReference type="ChEBI" id="CHEBI:18277"/>
        <dbReference type="ChEBI" id="CHEBI:33019"/>
        <dbReference type="ChEBI" id="CHEBI:58017"/>
        <dbReference type="EC" id="2.4.2.18"/>
    </reaction>
</comment>
<dbReference type="PANTHER" id="PTHR43285:SF2">
    <property type="entry name" value="ANTHRANILATE PHOSPHORIBOSYLTRANSFERASE"/>
    <property type="match status" value="1"/>
</dbReference>
<dbReference type="SUPFAM" id="SSF52418">
    <property type="entry name" value="Nucleoside phosphorylase/phosphoribosyltransferase catalytic domain"/>
    <property type="match status" value="1"/>
</dbReference>
<protein>
    <recommendedName>
        <fullName evidence="9">Anthranilate phosphoribosyltransferase</fullName>
        <ecNumber evidence="9">2.4.2.18</ecNumber>
    </recommendedName>
</protein>
<evidence type="ECO:0000256" key="6">
    <source>
        <dbReference type="ARBA" id="ARBA00023141"/>
    </source>
</evidence>
<dbReference type="InterPro" id="IPR005940">
    <property type="entry name" value="Anthranilate_Pribosyl_Tfrase"/>
</dbReference>
<keyword evidence="2 9" id="KW-0028">Amino-acid biosynthesis</keyword>
<evidence type="ECO:0000256" key="5">
    <source>
        <dbReference type="ARBA" id="ARBA00022822"/>
    </source>
</evidence>
<comment type="similarity">
    <text evidence="9">Belongs to the anthranilate phosphoribosyltransferase family.</text>
</comment>
<dbReference type="RefSeq" id="WP_068461609.1">
    <property type="nucleotide sequence ID" value="NZ_LMTR01000051.1"/>
</dbReference>
<dbReference type="GO" id="GO:0005829">
    <property type="term" value="C:cytosol"/>
    <property type="evidence" value="ECO:0007669"/>
    <property type="project" value="TreeGrafter"/>
</dbReference>
<evidence type="ECO:0000256" key="2">
    <source>
        <dbReference type="ARBA" id="ARBA00022605"/>
    </source>
</evidence>
<evidence type="ECO:0000256" key="8">
    <source>
        <dbReference type="ARBA" id="ARBA00061188"/>
    </source>
</evidence>
<comment type="caution">
    <text evidence="12">The sequence shown here is derived from an EMBL/GenBank/DDBJ whole genome shotgun (WGS) entry which is preliminary data.</text>
</comment>
<feature type="binding site" evidence="9">
    <location>
        <position position="91"/>
    </location>
    <ligand>
        <name>5-phospho-alpha-D-ribose 1-diphosphate</name>
        <dbReference type="ChEBI" id="CHEBI:58017"/>
    </ligand>
</feature>
<comment type="subunit">
    <text evidence="9">Homodimer.</text>
</comment>
<feature type="binding site" evidence="9">
    <location>
        <position position="228"/>
    </location>
    <ligand>
        <name>Mg(2+)</name>
        <dbReference type="ChEBI" id="CHEBI:18420"/>
        <label>2</label>
    </ligand>
</feature>
<comment type="pathway">
    <text evidence="1 9">Amino-acid biosynthesis; L-tryptophan biosynthesis; L-tryptophan from chorismate: step 2/5.</text>
</comment>
<feature type="domain" description="Glycosyl transferase family 3 N-terminal" evidence="11">
    <location>
        <begin position="9"/>
        <end position="68"/>
    </location>
</feature>
<keyword evidence="3 9" id="KW-0328">Glycosyltransferase</keyword>
<evidence type="ECO:0000259" key="10">
    <source>
        <dbReference type="Pfam" id="PF00591"/>
    </source>
</evidence>
<dbReference type="HAMAP" id="MF_00211">
    <property type="entry name" value="TrpD"/>
    <property type="match status" value="1"/>
</dbReference>
<keyword evidence="13" id="KW-1185">Reference proteome</keyword>
<proteinExistence type="inferred from homology"/>
<name>A0A109BI95_HYPSL</name>
<keyword evidence="5 9" id="KW-0822">Tryptophan biosynthesis</keyword>
<evidence type="ECO:0000313" key="12">
    <source>
        <dbReference type="EMBL" id="KWT69005.1"/>
    </source>
</evidence>
<feature type="binding site" evidence="9">
    <location>
        <position position="95"/>
    </location>
    <ligand>
        <name>Mg(2+)</name>
        <dbReference type="ChEBI" id="CHEBI:18420"/>
        <label>1</label>
    </ligand>
</feature>
<dbReference type="InterPro" id="IPR017459">
    <property type="entry name" value="Glycosyl_Trfase_fam3_N_dom"/>
</dbReference>
<keyword evidence="9" id="KW-0460">Magnesium</keyword>
<feature type="binding site" evidence="9">
    <location>
        <position position="229"/>
    </location>
    <ligand>
        <name>Mg(2+)</name>
        <dbReference type="ChEBI" id="CHEBI:18420"/>
        <label>1</label>
    </ligand>
</feature>
<accession>A0A109BI95</accession>
<dbReference type="InterPro" id="IPR035902">
    <property type="entry name" value="Nuc_phospho_transferase"/>
</dbReference>
<gene>
    <name evidence="9" type="primary">trpD</name>
    <name evidence="12" type="ORF">APY04_1742</name>
</gene>
<evidence type="ECO:0000313" key="13">
    <source>
        <dbReference type="Proteomes" id="UP000059074"/>
    </source>
</evidence>
<evidence type="ECO:0000256" key="3">
    <source>
        <dbReference type="ARBA" id="ARBA00022676"/>
    </source>
</evidence>
<dbReference type="PANTHER" id="PTHR43285">
    <property type="entry name" value="ANTHRANILATE PHOSPHORIBOSYLTRANSFERASE"/>
    <property type="match status" value="1"/>
</dbReference>
<feature type="binding site" evidence="9">
    <location>
        <position position="83"/>
    </location>
    <ligand>
        <name>anthranilate</name>
        <dbReference type="ChEBI" id="CHEBI:16567"/>
        <label>1</label>
    </ligand>
</feature>
<keyword evidence="9" id="KW-0479">Metal-binding</keyword>
<feature type="domain" description="Glycosyl transferase family 3" evidence="10">
    <location>
        <begin position="77"/>
        <end position="326"/>
    </location>
</feature>
<evidence type="ECO:0000256" key="9">
    <source>
        <dbReference type="HAMAP-Rule" id="MF_00211"/>
    </source>
</evidence>
<dbReference type="AlphaFoldDB" id="A0A109BI95"/>
<dbReference type="Proteomes" id="UP000059074">
    <property type="component" value="Unassembled WGS sequence"/>
</dbReference>
<dbReference type="PATRIC" id="fig|121290.4.peg.693"/>
<feature type="binding site" evidence="9">
    <location>
        <position position="229"/>
    </location>
    <ligand>
        <name>Mg(2+)</name>
        <dbReference type="ChEBI" id="CHEBI:18420"/>
        <label>2</label>
    </ligand>
</feature>
<dbReference type="GO" id="GO:0004048">
    <property type="term" value="F:anthranilate phosphoribosyltransferase activity"/>
    <property type="evidence" value="ECO:0007669"/>
    <property type="project" value="UniProtKB-UniRule"/>
</dbReference>
<dbReference type="InterPro" id="IPR000312">
    <property type="entry name" value="Glycosyl_Trfase_fam3"/>
</dbReference>
<dbReference type="STRING" id="121290.APY04_1742"/>
<evidence type="ECO:0000256" key="4">
    <source>
        <dbReference type="ARBA" id="ARBA00022679"/>
    </source>
</evidence>
<feature type="binding site" evidence="9">
    <location>
        <begin position="86"/>
        <end position="87"/>
    </location>
    <ligand>
        <name>5-phospho-alpha-D-ribose 1-diphosphate</name>
        <dbReference type="ChEBI" id="CHEBI:58017"/>
    </ligand>
</feature>
<dbReference type="Pfam" id="PF02885">
    <property type="entry name" value="Glycos_trans_3N"/>
    <property type="match status" value="1"/>
</dbReference>
<sequence length="341" mass="35295">MPAIELKLLMQKVATGASLTEDEIKDALETMMSGVATPVQMAAFLMALRVRGETIPEITGAAQLMRERMLPVEAPPNAVDIVGTGGDGHNTFNVSTCAAIVAAGAGIPIAKHGNRAVSSLSGASDVLTALGVKIDVSPIVISRSIAQAGVGFMWAPMHHSAMKHWAAARGELGIRTIFNLIGPLANPARVKRQIVGVFNAAWTEPVAEVLRNLGSEHAWVVHGSDGLDEITTTGRTRITELKDGEITTFEVGPEDAGLPSATLADLKGGDASVNATAIRNLLAGEEGAFRDIVLLNAAAALIVGGKAADLREGAERAARAIDDGAAARALDTLVAVTNEAL</sequence>
<dbReference type="NCBIfam" id="TIGR01245">
    <property type="entry name" value="trpD"/>
    <property type="match status" value="1"/>
</dbReference>
<dbReference type="OrthoDB" id="9806430at2"/>
<dbReference type="EC" id="2.4.2.18" evidence="9"/>
<dbReference type="Gene3D" id="1.20.970.10">
    <property type="entry name" value="Transferase, Pyrimidine Nucleoside Phosphorylase, Chain C"/>
    <property type="match status" value="1"/>
</dbReference>
<dbReference type="GO" id="GO:0000287">
    <property type="term" value="F:magnesium ion binding"/>
    <property type="evidence" value="ECO:0007669"/>
    <property type="project" value="UniProtKB-UniRule"/>
</dbReference>
<dbReference type="Pfam" id="PF00591">
    <property type="entry name" value="Glycos_transf_3"/>
    <property type="match status" value="1"/>
</dbReference>
<evidence type="ECO:0000259" key="11">
    <source>
        <dbReference type="Pfam" id="PF02885"/>
    </source>
</evidence>
<comment type="function">
    <text evidence="9">Catalyzes the transfer of the phosphoribosyl group of 5-phosphorylribose-1-pyrophosphate (PRPP) to anthranilate to yield N-(5'-phosphoribosyl)-anthranilate (PRA).</text>
</comment>
<reference evidence="12 13" key="1">
    <citation type="submission" date="2015-10" db="EMBL/GenBank/DDBJ databases">
        <title>Transcriptomic analysis of a linuron degrading triple-species bacterial consortium.</title>
        <authorList>
            <person name="Albers P."/>
        </authorList>
    </citation>
    <scope>NUCLEOTIDE SEQUENCE [LARGE SCALE GENOMIC DNA]</scope>
    <source>
        <strain evidence="12 13">WDL6</strain>
    </source>
</reference>
<dbReference type="EMBL" id="LMTR01000051">
    <property type="protein sequence ID" value="KWT69005.1"/>
    <property type="molecule type" value="Genomic_DNA"/>
</dbReference>
<feature type="binding site" evidence="9">
    <location>
        <begin position="111"/>
        <end position="119"/>
    </location>
    <ligand>
        <name>5-phospho-alpha-D-ribose 1-diphosphate</name>
        <dbReference type="ChEBI" id="CHEBI:58017"/>
    </ligand>
</feature>